<gene>
    <name evidence="6" type="primary">trxB</name>
    <name evidence="6" type="ORF">H9698_04445</name>
</gene>
<evidence type="ECO:0000256" key="1">
    <source>
        <dbReference type="ARBA" id="ARBA00009333"/>
    </source>
</evidence>
<comment type="cofactor">
    <cofactor evidence="4">
        <name>FAD</name>
        <dbReference type="ChEBI" id="CHEBI:57692"/>
    </cofactor>
</comment>
<dbReference type="GO" id="GO:0004791">
    <property type="term" value="F:thioredoxin-disulfide reductase (NADPH) activity"/>
    <property type="evidence" value="ECO:0007669"/>
    <property type="project" value="UniProtKB-UniRule"/>
</dbReference>
<dbReference type="InterPro" id="IPR023753">
    <property type="entry name" value="FAD/NAD-binding_dom"/>
</dbReference>
<dbReference type="EC" id="1.8.1.9" evidence="4"/>
<dbReference type="SUPFAM" id="SSF51905">
    <property type="entry name" value="FAD/NAD(P)-binding domain"/>
    <property type="match status" value="1"/>
</dbReference>
<dbReference type="PRINTS" id="PR00469">
    <property type="entry name" value="PNDRDTASEII"/>
</dbReference>
<evidence type="ECO:0000313" key="7">
    <source>
        <dbReference type="Proteomes" id="UP000823918"/>
    </source>
</evidence>
<dbReference type="Proteomes" id="UP000823918">
    <property type="component" value="Unassembled WGS sequence"/>
</dbReference>
<dbReference type="NCBIfam" id="TIGR01292">
    <property type="entry name" value="TRX_reduct"/>
    <property type="match status" value="1"/>
</dbReference>
<sequence>MEILDTVIIGGGPAGYSAALYCTRAGLSTVIVEKMTPGGQMATTTQIDNYPGFDEGVDGFELGDRMRKGAERFGAKTHYADVTGVSLTENPKKIATTNGDLYAKTVIIATGAAPRELGIADEQRFRGKGVGYCATCDGMFFRGKTVAVNGGGNTAVEDAMFLSKLCEKVYLIHRRDALRASRAEVQALEKAPNVEFVWNKVVTGLEGADKLEKIVLQDTVTKDTTTLDAQGLFVAIGRVPSTELFKDVLKTDAFGYIEADETTRTSIPGVFAVGDVRTKPLRQVVTAVSDGAVASKYVEEFLTAQA</sequence>
<evidence type="ECO:0000256" key="2">
    <source>
        <dbReference type="ARBA" id="ARBA00022630"/>
    </source>
</evidence>
<organism evidence="6 7">
    <name type="scientific">Candidatus Ruthenibacterium merdavium</name>
    <dbReference type="NCBI Taxonomy" id="2838752"/>
    <lineage>
        <taxon>Bacteria</taxon>
        <taxon>Bacillati</taxon>
        <taxon>Bacillota</taxon>
        <taxon>Clostridia</taxon>
        <taxon>Eubacteriales</taxon>
        <taxon>Oscillospiraceae</taxon>
        <taxon>Ruthenibacterium</taxon>
    </lineage>
</organism>
<evidence type="ECO:0000259" key="5">
    <source>
        <dbReference type="Pfam" id="PF07992"/>
    </source>
</evidence>
<dbReference type="InterPro" id="IPR050097">
    <property type="entry name" value="Ferredoxin-NADP_redctase_2"/>
</dbReference>
<feature type="domain" description="FAD/NAD(P)-binding" evidence="5">
    <location>
        <begin position="5"/>
        <end position="291"/>
    </location>
</feature>
<keyword evidence="4" id="KW-0274">FAD</keyword>
<keyword evidence="2 4" id="KW-0285">Flavoprotein</keyword>
<proteinExistence type="inferred from homology"/>
<dbReference type="Pfam" id="PF07992">
    <property type="entry name" value="Pyr_redox_2"/>
    <property type="match status" value="1"/>
</dbReference>
<dbReference type="GO" id="GO:0019430">
    <property type="term" value="P:removal of superoxide radicals"/>
    <property type="evidence" value="ECO:0007669"/>
    <property type="project" value="UniProtKB-UniRule"/>
</dbReference>
<evidence type="ECO:0000256" key="3">
    <source>
        <dbReference type="ARBA" id="ARBA00023002"/>
    </source>
</evidence>
<keyword evidence="4" id="KW-0676">Redox-active center</keyword>
<comment type="subunit">
    <text evidence="4">Homodimer.</text>
</comment>
<evidence type="ECO:0000313" key="6">
    <source>
        <dbReference type="EMBL" id="HJC72030.1"/>
    </source>
</evidence>
<dbReference type="AlphaFoldDB" id="A0A9D2Q6Y5"/>
<dbReference type="GO" id="GO:0005737">
    <property type="term" value="C:cytoplasm"/>
    <property type="evidence" value="ECO:0007669"/>
    <property type="project" value="InterPro"/>
</dbReference>
<dbReference type="PRINTS" id="PR00368">
    <property type="entry name" value="FADPNR"/>
</dbReference>
<dbReference type="EMBL" id="DWWA01000021">
    <property type="protein sequence ID" value="HJC72030.1"/>
    <property type="molecule type" value="Genomic_DNA"/>
</dbReference>
<name>A0A9D2Q6Y5_9FIRM</name>
<accession>A0A9D2Q6Y5</accession>
<comment type="similarity">
    <text evidence="1 4">Belongs to the class-II pyridine nucleotide-disulfide oxidoreductase family.</text>
</comment>
<keyword evidence="3 4" id="KW-0560">Oxidoreductase</keyword>
<comment type="caution">
    <text evidence="6">The sequence shown here is derived from an EMBL/GenBank/DDBJ whole genome shotgun (WGS) entry which is preliminary data.</text>
</comment>
<reference evidence="6" key="2">
    <citation type="submission" date="2021-04" db="EMBL/GenBank/DDBJ databases">
        <authorList>
            <person name="Gilroy R."/>
        </authorList>
    </citation>
    <scope>NUCLEOTIDE SEQUENCE</scope>
    <source>
        <strain evidence="6">5933</strain>
    </source>
</reference>
<evidence type="ECO:0000256" key="4">
    <source>
        <dbReference type="RuleBase" id="RU003880"/>
    </source>
</evidence>
<dbReference type="Gene3D" id="3.50.50.60">
    <property type="entry name" value="FAD/NAD(P)-binding domain"/>
    <property type="match status" value="2"/>
</dbReference>
<dbReference type="InterPro" id="IPR005982">
    <property type="entry name" value="Thioredox_Rdtase"/>
</dbReference>
<protein>
    <recommendedName>
        <fullName evidence="4">Thioredoxin reductase</fullName>
        <ecNumber evidence="4">1.8.1.9</ecNumber>
    </recommendedName>
</protein>
<dbReference type="InterPro" id="IPR036188">
    <property type="entry name" value="FAD/NAD-bd_sf"/>
</dbReference>
<dbReference type="PANTHER" id="PTHR48105">
    <property type="entry name" value="THIOREDOXIN REDUCTASE 1-RELATED-RELATED"/>
    <property type="match status" value="1"/>
</dbReference>
<reference evidence="6" key="1">
    <citation type="journal article" date="2021" name="PeerJ">
        <title>Extensive microbial diversity within the chicken gut microbiome revealed by metagenomics and culture.</title>
        <authorList>
            <person name="Gilroy R."/>
            <person name="Ravi A."/>
            <person name="Getino M."/>
            <person name="Pursley I."/>
            <person name="Horton D.L."/>
            <person name="Alikhan N.F."/>
            <person name="Baker D."/>
            <person name="Gharbi K."/>
            <person name="Hall N."/>
            <person name="Watson M."/>
            <person name="Adriaenssens E.M."/>
            <person name="Foster-Nyarko E."/>
            <person name="Jarju S."/>
            <person name="Secka A."/>
            <person name="Antonio M."/>
            <person name="Oren A."/>
            <person name="Chaudhuri R.R."/>
            <person name="La Ragione R."/>
            <person name="Hildebrand F."/>
            <person name="Pallen M.J."/>
        </authorList>
    </citation>
    <scope>NUCLEOTIDE SEQUENCE</scope>
    <source>
        <strain evidence="6">5933</strain>
    </source>
</reference>
<comment type="catalytic activity">
    <reaction evidence="4">
        <text>[thioredoxin]-dithiol + NADP(+) = [thioredoxin]-disulfide + NADPH + H(+)</text>
        <dbReference type="Rhea" id="RHEA:20345"/>
        <dbReference type="Rhea" id="RHEA-COMP:10698"/>
        <dbReference type="Rhea" id="RHEA-COMP:10700"/>
        <dbReference type="ChEBI" id="CHEBI:15378"/>
        <dbReference type="ChEBI" id="CHEBI:29950"/>
        <dbReference type="ChEBI" id="CHEBI:50058"/>
        <dbReference type="ChEBI" id="CHEBI:57783"/>
        <dbReference type="ChEBI" id="CHEBI:58349"/>
        <dbReference type="EC" id="1.8.1.9"/>
    </reaction>
</comment>